<keyword evidence="6" id="KW-1185">Reference proteome</keyword>
<reference evidence="6" key="1">
    <citation type="journal article" date="2015" name="BMC Genomics">
        <title>Genomic and transcriptomic analysis of the endophytic fungus Pestalotiopsis fici reveals its lifestyle and high potential for synthesis of natural products.</title>
        <authorList>
            <person name="Wang X."/>
            <person name="Zhang X."/>
            <person name="Liu L."/>
            <person name="Xiang M."/>
            <person name="Wang W."/>
            <person name="Sun X."/>
            <person name="Che Y."/>
            <person name="Guo L."/>
            <person name="Liu G."/>
            <person name="Guo L."/>
            <person name="Wang C."/>
            <person name="Yin W.B."/>
            <person name="Stadler M."/>
            <person name="Zhang X."/>
            <person name="Liu X."/>
        </authorList>
    </citation>
    <scope>NUCLEOTIDE SEQUENCE [LARGE SCALE GENOMIC DNA]</scope>
    <source>
        <strain evidence="6">W106-1 / CGMCC3.15140</strain>
    </source>
</reference>
<organism evidence="5 6">
    <name type="scientific">Pestalotiopsis fici (strain W106-1 / CGMCC3.15140)</name>
    <dbReference type="NCBI Taxonomy" id="1229662"/>
    <lineage>
        <taxon>Eukaryota</taxon>
        <taxon>Fungi</taxon>
        <taxon>Dikarya</taxon>
        <taxon>Ascomycota</taxon>
        <taxon>Pezizomycotina</taxon>
        <taxon>Sordariomycetes</taxon>
        <taxon>Xylariomycetidae</taxon>
        <taxon>Amphisphaeriales</taxon>
        <taxon>Sporocadaceae</taxon>
        <taxon>Pestalotiopsis</taxon>
    </lineage>
</organism>
<dbReference type="RefSeq" id="XP_007828284.1">
    <property type="nucleotide sequence ID" value="XM_007830093.1"/>
</dbReference>
<evidence type="ECO:0000256" key="1">
    <source>
        <dbReference type="ARBA" id="ARBA00022679"/>
    </source>
</evidence>
<evidence type="ECO:0000256" key="3">
    <source>
        <dbReference type="ARBA" id="ARBA00023277"/>
    </source>
</evidence>
<dbReference type="Gene3D" id="3.40.50.11350">
    <property type="match status" value="1"/>
</dbReference>
<keyword evidence="2" id="KW-0294">Fucose metabolism</keyword>
<proteinExistence type="predicted"/>
<dbReference type="eggNOG" id="ENOG502RSFZ">
    <property type="taxonomic scope" value="Eukaryota"/>
</dbReference>
<dbReference type="STRING" id="1229662.W3XNY4"/>
<keyword evidence="4" id="KW-0472">Membrane</keyword>
<evidence type="ECO:0000313" key="6">
    <source>
        <dbReference type="Proteomes" id="UP000030651"/>
    </source>
</evidence>
<dbReference type="GO" id="GO:0006004">
    <property type="term" value="P:fucose metabolic process"/>
    <property type="evidence" value="ECO:0007669"/>
    <property type="project" value="UniProtKB-KW"/>
</dbReference>
<dbReference type="CDD" id="cd11296">
    <property type="entry name" value="O-FucT_like"/>
    <property type="match status" value="1"/>
</dbReference>
<keyword evidence="3" id="KW-0119">Carbohydrate metabolism</keyword>
<dbReference type="InterPro" id="IPR019378">
    <property type="entry name" value="GDP-Fuc_O-FucTrfase"/>
</dbReference>
<sequence length="449" mass="50687">MISSTRVSSLLKILVAFVIFIWSLWYFEFATPDYRKVVGHFKSEKADHLDHYLQHEVGAPFDGEAIAALCANRTWTKGLIFHCDAVPGGIGEVRNAHLNCIRFAMEAGAELILPEVVKRNEKDISITIPPSKGTPRSIPLDYYYDRQHLNQTLSRFCPQMTLIQSIDELYNTPMGNPVTISVANVGMDMVNGSMMKSPETWREKYQQFVDTKSDAKIRTWPFRVILSVDTYVWPTAYDSPGFVSSFGRILRFREDARILSASAVSAMQQHALKPQEGQPPEYQGMQGFVGVHLRTEKDIWNTEFPPYEEQAAYYLDFITKSPYRLAYLATGDTTGNVTAFKEKARGMNVTVFTKNDLLDLQERDYLASLSWDQQALIDYEVLLRADLTAGISASSFTWNVALRRAAAAGYVGGEPPASNVAEHVRWWDGTSLIVGNDDKNMDMQMGIWP</sequence>
<accession>W3XNY4</accession>
<gene>
    <name evidence="5" type="ORF">PFICI_01512</name>
</gene>
<keyword evidence="4" id="KW-0812">Transmembrane</keyword>
<dbReference type="Proteomes" id="UP000030651">
    <property type="component" value="Unassembled WGS sequence"/>
</dbReference>
<dbReference type="GeneID" id="19266525"/>
<dbReference type="OMA" id="RYHPESF"/>
<dbReference type="OrthoDB" id="20368at2759"/>
<dbReference type="InParanoid" id="W3XNY4"/>
<evidence type="ECO:0000313" key="5">
    <source>
        <dbReference type="EMBL" id="ETS87684.1"/>
    </source>
</evidence>
<dbReference type="HOGENOM" id="CLU_026659_0_1_1"/>
<dbReference type="AlphaFoldDB" id="W3XNY4"/>
<protein>
    <recommendedName>
        <fullName evidence="7">Alternative oxidase</fullName>
    </recommendedName>
</protein>
<dbReference type="Pfam" id="PF10250">
    <property type="entry name" value="O-FucT"/>
    <property type="match status" value="1"/>
</dbReference>
<evidence type="ECO:0000256" key="2">
    <source>
        <dbReference type="ARBA" id="ARBA00023253"/>
    </source>
</evidence>
<name>W3XNY4_PESFW</name>
<dbReference type="GO" id="GO:0016740">
    <property type="term" value="F:transferase activity"/>
    <property type="evidence" value="ECO:0007669"/>
    <property type="project" value="UniProtKB-KW"/>
</dbReference>
<dbReference type="KEGG" id="pfy:PFICI_01512"/>
<feature type="transmembrane region" description="Helical" evidence="4">
    <location>
        <begin position="7"/>
        <end position="27"/>
    </location>
</feature>
<evidence type="ECO:0008006" key="7">
    <source>
        <dbReference type="Google" id="ProtNLM"/>
    </source>
</evidence>
<keyword evidence="4" id="KW-1133">Transmembrane helix</keyword>
<keyword evidence="1" id="KW-0808">Transferase</keyword>
<evidence type="ECO:0000256" key="4">
    <source>
        <dbReference type="SAM" id="Phobius"/>
    </source>
</evidence>
<dbReference type="EMBL" id="KI912109">
    <property type="protein sequence ID" value="ETS87684.1"/>
    <property type="molecule type" value="Genomic_DNA"/>
</dbReference>